<protein>
    <submittedName>
        <fullName evidence="3">Reverse transcriptase domain-containing protein</fullName>
    </submittedName>
</protein>
<dbReference type="EMBL" id="UZAN01002613">
    <property type="protein sequence ID" value="VDP26675.1"/>
    <property type="molecule type" value="Genomic_DNA"/>
</dbReference>
<keyword evidence="2" id="KW-1185">Reference proteome</keyword>
<reference evidence="1 2" key="2">
    <citation type="submission" date="2018-11" db="EMBL/GenBank/DDBJ databases">
        <authorList>
            <consortium name="Pathogen Informatics"/>
        </authorList>
    </citation>
    <scope>NUCLEOTIDE SEQUENCE [LARGE SCALE GENOMIC DNA]</scope>
    <source>
        <strain evidence="1 2">Egypt</strain>
    </source>
</reference>
<dbReference type="PANTHER" id="PTHR19446">
    <property type="entry name" value="REVERSE TRANSCRIPTASES"/>
    <property type="match status" value="1"/>
</dbReference>
<sequence length="162" mass="18203">MLPSHYASVYTPTYSTLAHPLDTDTALNWTPFTIGELALALRRLKVHQSPGPDGMQPLILKEQADERAAPLCNLFNLSFTQERLPRQWKDAVIVPLPKVGDRSNPGSYRPVSLTSVASRSCLLNLLLTRECWSEDNDKEQETDIIFVDFSKAFNKLPHGLLL</sequence>
<dbReference type="AlphaFoldDB" id="A0A183A134"/>
<dbReference type="OrthoDB" id="6243574at2759"/>
<reference evidence="3" key="1">
    <citation type="submission" date="2016-06" db="UniProtKB">
        <authorList>
            <consortium name="WormBaseParasite"/>
        </authorList>
    </citation>
    <scope>IDENTIFICATION</scope>
</reference>
<evidence type="ECO:0000313" key="1">
    <source>
        <dbReference type="EMBL" id="VDP26675.1"/>
    </source>
</evidence>
<evidence type="ECO:0000313" key="3">
    <source>
        <dbReference type="WBParaSite" id="ECPE_0000066901-mRNA-1"/>
    </source>
</evidence>
<organism evidence="3">
    <name type="scientific">Echinostoma caproni</name>
    <dbReference type="NCBI Taxonomy" id="27848"/>
    <lineage>
        <taxon>Eukaryota</taxon>
        <taxon>Metazoa</taxon>
        <taxon>Spiralia</taxon>
        <taxon>Lophotrochozoa</taxon>
        <taxon>Platyhelminthes</taxon>
        <taxon>Trematoda</taxon>
        <taxon>Digenea</taxon>
        <taxon>Plagiorchiida</taxon>
        <taxon>Echinostomata</taxon>
        <taxon>Echinostomatoidea</taxon>
        <taxon>Echinostomatidae</taxon>
        <taxon>Echinostoma</taxon>
    </lineage>
</organism>
<dbReference type="Proteomes" id="UP000272942">
    <property type="component" value="Unassembled WGS sequence"/>
</dbReference>
<accession>A0A183A134</accession>
<proteinExistence type="predicted"/>
<gene>
    <name evidence="1" type="ORF">ECPE_LOCUS669</name>
</gene>
<dbReference type="WBParaSite" id="ECPE_0000066901-mRNA-1">
    <property type="protein sequence ID" value="ECPE_0000066901-mRNA-1"/>
    <property type="gene ID" value="ECPE_0000066901"/>
</dbReference>
<evidence type="ECO:0000313" key="2">
    <source>
        <dbReference type="Proteomes" id="UP000272942"/>
    </source>
</evidence>
<name>A0A183A134_9TREM</name>